<evidence type="ECO:0000313" key="2">
    <source>
        <dbReference type="EMBL" id="KAF7278866.1"/>
    </source>
</evidence>
<dbReference type="OrthoDB" id="6782107at2759"/>
<name>A0A834MEJ2_RHYFE</name>
<keyword evidence="1" id="KW-0175">Coiled coil</keyword>
<dbReference type="PANTHER" id="PTHR23159:SF31">
    <property type="entry name" value="CENTROSOME-ASSOCIATED PROTEIN CEP250 ISOFORM X1"/>
    <property type="match status" value="1"/>
</dbReference>
<feature type="coiled-coil region" evidence="1">
    <location>
        <begin position="531"/>
        <end position="923"/>
    </location>
</feature>
<evidence type="ECO:0000256" key="1">
    <source>
        <dbReference type="SAM" id="Coils"/>
    </source>
</evidence>
<accession>A0A834MEJ2</accession>
<dbReference type="AlphaFoldDB" id="A0A834MEJ2"/>
<organism evidence="2 3">
    <name type="scientific">Rhynchophorus ferrugineus</name>
    <name type="common">Red palm weevil</name>
    <name type="synonym">Curculio ferrugineus</name>
    <dbReference type="NCBI Taxonomy" id="354439"/>
    <lineage>
        <taxon>Eukaryota</taxon>
        <taxon>Metazoa</taxon>
        <taxon>Ecdysozoa</taxon>
        <taxon>Arthropoda</taxon>
        <taxon>Hexapoda</taxon>
        <taxon>Insecta</taxon>
        <taxon>Pterygota</taxon>
        <taxon>Neoptera</taxon>
        <taxon>Endopterygota</taxon>
        <taxon>Coleoptera</taxon>
        <taxon>Polyphaga</taxon>
        <taxon>Cucujiformia</taxon>
        <taxon>Curculionidae</taxon>
        <taxon>Dryophthorinae</taxon>
        <taxon>Rhynchophorus</taxon>
    </lineage>
</organism>
<gene>
    <name evidence="2" type="ORF">GWI33_007874</name>
</gene>
<dbReference type="PANTHER" id="PTHR23159">
    <property type="entry name" value="CENTROSOMAL PROTEIN 2"/>
    <property type="match status" value="1"/>
</dbReference>
<sequence length="1094" mass="126373">MIWNDHQDEKSNSCPECKNYARKIKEIEVIKSGSDAIIEALQNQLKRCETNYINLYDKFEKLRFEHNTATCQNFSLKEINNKFKEQLCKNEQKSNENNEPEPFSICLRKSQIICQSKPQTQDKEVITSNRVAEFNTVESGDFLLEKSETNYQKQTIICLNQLLEKYKEENQRMISLLHRKDDEFTDCSCTPDFSVYTDTMDSSKNFGSALESRTLGMMKTQQSVTLCKCTVLNHLNDVTNSNQRLSDTLGIITAENKNNLQNVVQLKEELKKLNEECDHRCDALKNQLHETENELDNYRLKEKKLKETINALNAEAQNMTDKLEKLMEDNSRLNDCRCNADITYMEKIAELEGTINDMRRELMEKVTQISHVDEEHEVLCRNIGILTDQNFDLSKKLKILEHELQEATKQPVKCDVGNQVSNTELPRLVKENEVLKNDLLKANQALDAKIKEADDLRSHLGDQLNEMQTINEENENLKKEIERIKKENGAETAKLQGMVEHSQNQVAVLLKEHDAKTKQIQSVANQLDNIRRSATEENNVFLQKIQQLEKEKQQLLDQLKQRKDCKCENTREEIERLRMELTRKQCTIAELEDTMDNFNKTMEQFDEDLKKLVCENECLKKERAGHNNRVQDLQQQLEKATKESAKMNDPSGKNCPMCIDEKRRLQELNDNLKKQLTKVAADNDVAMRELNAEKLQMELEVENARNCSKRLSMVSAERLRNLQTAYDELKAQYDSKVSENDALAKERSKYQQIANVEKSNRASLVQDTEALQNLRRSHEELKRIYAAKCIESEELRQQYEKAKRQSNVANLTKSMENEGKLQDLQKNYDVKCQEVKKLKKQCDVTCKQAQISRDEYNNLRKEYKDIKSMLSEQIKKCRPDVNDSSNGKRERKCGMMEAVTQRWKEKEKEVNSLQQKLQDASYEVIELKDYIHKLTSDNNILKSAINNLIINLERKIKGSPCVQGNSVECIAGEILNSLTNIETSIVKCSTCPMKECNCMVEICSQYNMQAGPSQQNNQRCLGGCVENPCICVDVKDAGTMKTVTESSTTDSEDCQCAHFLDSASLNFLKQTIQELKSKKDSTMKEKSCDCEQLI</sequence>
<dbReference type="EMBL" id="JAACXV010000383">
    <property type="protein sequence ID" value="KAF7278866.1"/>
    <property type="molecule type" value="Genomic_DNA"/>
</dbReference>
<keyword evidence="3" id="KW-1185">Reference proteome</keyword>
<evidence type="ECO:0000313" key="3">
    <source>
        <dbReference type="Proteomes" id="UP000625711"/>
    </source>
</evidence>
<reference evidence="2" key="1">
    <citation type="submission" date="2020-08" db="EMBL/GenBank/DDBJ databases">
        <title>Genome sequencing and assembly of the red palm weevil Rhynchophorus ferrugineus.</title>
        <authorList>
            <person name="Dias G.B."/>
            <person name="Bergman C.M."/>
            <person name="Manee M."/>
        </authorList>
    </citation>
    <scope>NUCLEOTIDE SEQUENCE</scope>
    <source>
        <strain evidence="2">AA-2017</strain>
        <tissue evidence="2">Whole larva</tissue>
    </source>
</reference>
<feature type="coiled-coil region" evidence="1">
    <location>
        <begin position="256"/>
        <end position="494"/>
    </location>
</feature>
<dbReference type="Proteomes" id="UP000625711">
    <property type="component" value="Unassembled WGS sequence"/>
</dbReference>
<feature type="coiled-coil region" evidence="1">
    <location>
        <begin position="38"/>
        <end position="96"/>
    </location>
</feature>
<protein>
    <submittedName>
        <fullName evidence="2">Uncharacterized protein</fullName>
    </submittedName>
</protein>
<comment type="caution">
    <text evidence="2">The sequence shown here is derived from an EMBL/GenBank/DDBJ whole genome shotgun (WGS) entry which is preliminary data.</text>
</comment>
<proteinExistence type="predicted"/>